<name>A0ABR3D5S9_NEUIN</name>
<organism evidence="1 2">
    <name type="scientific">Neurospora intermedia</name>
    <dbReference type="NCBI Taxonomy" id="5142"/>
    <lineage>
        <taxon>Eukaryota</taxon>
        <taxon>Fungi</taxon>
        <taxon>Dikarya</taxon>
        <taxon>Ascomycota</taxon>
        <taxon>Pezizomycotina</taxon>
        <taxon>Sordariomycetes</taxon>
        <taxon>Sordariomycetidae</taxon>
        <taxon>Sordariales</taxon>
        <taxon>Sordariaceae</taxon>
        <taxon>Neurospora</taxon>
    </lineage>
</organism>
<proteinExistence type="predicted"/>
<sequence>EYFINLARYLFLLYINKKAVYNKYTKNNNYSPFSNRIIVITKITERIHTNYFYKGKGTNYTPYKSILCYFLLYINNNLLILY</sequence>
<reference evidence="1 2" key="1">
    <citation type="submission" date="2023-09" db="EMBL/GenBank/DDBJ databases">
        <title>Multi-omics analysis of a traditional fermented food reveals byproduct-associated fungal strains for waste-to-food upcycling.</title>
        <authorList>
            <consortium name="Lawrence Berkeley National Laboratory"/>
            <person name="Rekdal V.M."/>
            <person name="Villalobos-Escobedo J.M."/>
            <person name="Rodriguez-Valeron N."/>
            <person name="Garcia M.O."/>
            <person name="Vasquez D.P."/>
            <person name="Damayanti I."/>
            <person name="Sorensen P.M."/>
            <person name="Baidoo E.E."/>
            <person name="De Carvalho A.C."/>
            <person name="Riley R."/>
            <person name="Lipzen A."/>
            <person name="He G."/>
            <person name="Yan M."/>
            <person name="Haridas S."/>
            <person name="Daum C."/>
            <person name="Yoshinaga Y."/>
            <person name="Ng V."/>
            <person name="Grigoriev I.V."/>
            <person name="Munk R."/>
            <person name="Nuraida L."/>
            <person name="Wijaya C.H."/>
            <person name="Morales P.-C."/>
            <person name="Keasling J.D."/>
        </authorList>
    </citation>
    <scope>NUCLEOTIDE SEQUENCE [LARGE SCALE GENOMIC DNA]</scope>
    <source>
        <strain evidence="1 2">FGSC 2613</strain>
    </source>
</reference>
<accession>A0ABR3D5S9</accession>
<dbReference type="Proteomes" id="UP001451303">
    <property type="component" value="Unassembled WGS sequence"/>
</dbReference>
<evidence type="ECO:0000313" key="1">
    <source>
        <dbReference type="EMBL" id="KAL0468052.1"/>
    </source>
</evidence>
<gene>
    <name evidence="1" type="ORF">QR685DRAFT_447915</name>
</gene>
<dbReference type="EMBL" id="JAVLET010000008">
    <property type="protein sequence ID" value="KAL0468052.1"/>
    <property type="molecule type" value="Genomic_DNA"/>
</dbReference>
<keyword evidence="2" id="KW-1185">Reference proteome</keyword>
<protein>
    <submittedName>
        <fullName evidence="1">Uncharacterized protein</fullName>
    </submittedName>
</protein>
<evidence type="ECO:0000313" key="2">
    <source>
        <dbReference type="Proteomes" id="UP001451303"/>
    </source>
</evidence>
<feature type="non-terminal residue" evidence="1">
    <location>
        <position position="1"/>
    </location>
</feature>
<comment type="caution">
    <text evidence="1">The sequence shown here is derived from an EMBL/GenBank/DDBJ whole genome shotgun (WGS) entry which is preliminary data.</text>
</comment>